<dbReference type="VEuPathDB" id="VectorBase:CSON012452"/>
<dbReference type="AlphaFoldDB" id="A0A336M845"/>
<dbReference type="InterPro" id="IPR036770">
    <property type="entry name" value="Ankyrin_rpt-contain_sf"/>
</dbReference>
<protein>
    <submittedName>
        <fullName evidence="3">CSON012452 protein</fullName>
    </submittedName>
</protein>
<evidence type="ECO:0000313" key="3">
    <source>
        <dbReference type="EMBL" id="SSX25541.1"/>
    </source>
</evidence>
<evidence type="ECO:0000256" key="1">
    <source>
        <dbReference type="ARBA" id="ARBA00022737"/>
    </source>
</evidence>
<dbReference type="InterPro" id="IPR002110">
    <property type="entry name" value="Ankyrin_rpt"/>
</dbReference>
<dbReference type="PANTHER" id="PTHR24198:SF165">
    <property type="entry name" value="ANKYRIN REPEAT-CONTAINING PROTEIN-RELATED"/>
    <property type="match status" value="1"/>
</dbReference>
<sequence length="739" mass="85500">MNAENEFAAELEGLNIEQIMEKLCAQKLHQLCIGHLTAAFFYSDKNQLLDLLQSALLIRHCSACCDLLLSFSNGVYEDEESYYKIDDDDDGLDPVIECMFPQLIDLVMPNRNWTLCEGENIMLLAIRLNQIEVVKMLLDKWPDLINCTTIYGQSLLIHSIMCRSFDIVRYFFETAEFKTSESYDYTALTVACFTKGCPLDIVATLIEVLEQKKGFIPKSSLQEPLFYAAKRRRLDIVEMILAKDGTLINEPLNGKEWTLIHCILAHEFNRNEMLENIFNKISINNLNLLAQTSEGDTILHMAITHEVNFAWIKKFLEHGPELAHIQNKAGSTPLIEATRYHNFEVAELLIREFNVDVNVQDVEGRSAIEVAAWNDSVEIAKWLLEFGGADVHIKNKNGNNVFTELFQYLRYGVNDDDAKIEILCLLMPYTYNESNVNETFQEIFSRFHKTIERFPRFEVLQSWLYSCYFVNNNPYEQIAREFTEEYQLEAYPERNVIALCLHKLVESFKVEIAVNIKVAEQLSICAEDAVYEGRNIDTLIKVAEILKKVDVISCGIGMKQSLFFPRLPPDMTIEELRPRLKRFYEAFNRLGFINMDKAVKFCISEILFSTQYTFEEKVFQLRSGILQTQMKLMVEEPTPSTISDIELARHFLTKEDVMESIEFKMVKSFLSPKYINIITMGKEMLPIESLCRSAFRNGLFEACKSRSNGDITSAKLRFYEIMETLQIPLKLKNYLSYQY</sequence>
<proteinExistence type="predicted"/>
<dbReference type="Gene3D" id="1.25.40.20">
    <property type="entry name" value="Ankyrin repeat-containing domain"/>
    <property type="match status" value="2"/>
</dbReference>
<dbReference type="SUPFAM" id="SSF48403">
    <property type="entry name" value="Ankyrin repeat"/>
    <property type="match status" value="1"/>
</dbReference>
<dbReference type="PANTHER" id="PTHR24198">
    <property type="entry name" value="ANKYRIN REPEAT AND PROTEIN KINASE DOMAIN-CONTAINING PROTEIN"/>
    <property type="match status" value="1"/>
</dbReference>
<evidence type="ECO:0000256" key="2">
    <source>
        <dbReference type="ARBA" id="ARBA00023043"/>
    </source>
</evidence>
<dbReference type="SMART" id="SM00248">
    <property type="entry name" value="ANK"/>
    <property type="match status" value="7"/>
</dbReference>
<reference evidence="3" key="1">
    <citation type="submission" date="2018-07" db="EMBL/GenBank/DDBJ databases">
        <authorList>
            <person name="Quirk P.G."/>
            <person name="Krulwich T.A."/>
        </authorList>
    </citation>
    <scope>NUCLEOTIDE SEQUENCE</scope>
</reference>
<keyword evidence="2" id="KW-0040">ANK repeat</keyword>
<accession>A0A336M845</accession>
<gene>
    <name evidence="3" type="primary">CSON012452</name>
</gene>
<dbReference type="Pfam" id="PF12796">
    <property type="entry name" value="Ank_2"/>
    <property type="match status" value="2"/>
</dbReference>
<keyword evidence="1" id="KW-0677">Repeat</keyword>
<organism evidence="3">
    <name type="scientific">Culicoides sonorensis</name>
    <name type="common">Biting midge</name>
    <dbReference type="NCBI Taxonomy" id="179676"/>
    <lineage>
        <taxon>Eukaryota</taxon>
        <taxon>Metazoa</taxon>
        <taxon>Ecdysozoa</taxon>
        <taxon>Arthropoda</taxon>
        <taxon>Hexapoda</taxon>
        <taxon>Insecta</taxon>
        <taxon>Pterygota</taxon>
        <taxon>Neoptera</taxon>
        <taxon>Endopterygota</taxon>
        <taxon>Diptera</taxon>
        <taxon>Nematocera</taxon>
        <taxon>Chironomoidea</taxon>
        <taxon>Ceratopogonidae</taxon>
        <taxon>Ceratopogoninae</taxon>
        <taxon>Culicoides</taxon>
        <taxon>Monoculicoides</taxon>
    </lineage>
</organism>
<name>A0A336M845_CULSO</name>
<dbReference type="EMBL" id="UFQT01000590">
    <property type="protein sequence ID" value="SSX25541.1"/>
    <property type="molecule type" value="Genomic_DNA"/>
</dbReference>